<reference evidence="1" key="1">
    <citation type="submission" date="2018-02" db="EMBL/GenBank/DDBJ databases">
        <title>Rhizophora mucronata_Transcriptome.</title>
        <authorList>
            <person name="Meera S.P."/>
            <person name="Sreeshan A."/>
            <person name="Augustine A."/>
        </authorList>
    </citation>
    <scope>NUCLEOTIDE SEQUENCE</scope>
    <source>
        <tissue evidence="1">Leaf</tissue>
    </source>
</reference>
<name>A0A2P2L192_RHIMU</name>
<protein>
    <submittedName>
        <fullName evidence="1">Uncharacterized protein</fullName>
    </submittedName>
</protein>
<proteinExistence type="predicted"/>
<organism evidence="1">
    <name type="scientific">Rhizophora mucronata</name>
    <name type="common">Asiatic mangrove</name>
    <dbReference type="NCBI Taxonomy" id="61149"/>
    <lineage>
        <taxon>Eukaryota</taxon>
        <taxon>Viridiplantae</taxon>
        <taxon>Streptophyta</taxon>
        <taxon>Embryophyta</taxon>
        <taxon>Tracheophyta</taxon>
        <taxon>Spermatophyta</taxon>
        <taxon>Magnoliopsida</taxon>
        <taxon>eudicotyledons</taxon>
        <taxon>Gunneridae</taxon>
        <taxon>Pentapetalae</taxon>
        <taxon>rosids</taxon>
        <taxon>fabids</taxon>
        <taxon>Malpighiales</taxon>
        <taxon>Rhizophoraceae</taxon>
        <taxon>Rhizophora</taxon>
    </lineage>
</organism>
<evidence type="ECO:0000313" key="1">
    <source>
        <dbReference type="EMBL" id="MBX11708.1"/>
    </source>
</evidence>
<accession>A0A2P2L192</accession>
<sequence>MLHFFLASDFGTFKYRSKNGQLAASFSRSVLLSKDGCREGLTVHRFHCW</sequence>
<dbReference type="EMBL" id="GGEC01031224">
    <property type="protein sequence ID" value="MBX11708.1"/>
    <property type="molecule type" value="Transcribed_RNA"/>
</dbReference>
<dbReference type="AlphaFoldDB" id="A0A2P2L192"/>